<dbReference type="Pfam" id="PF09581">
    <property type="entry name" value="Spore_III_AF"/>
    <property type="match status" value="1"/>
</dbReference>
<proteinExistence type="predicted"/>
<sequence>MELVRNLVQNLIVIVVLAVFLEMLLPAGDMRRYVKMVMGLLIIVVVLQAIGGVVRGEWQQDLPEPAITGTPPGVPDLTDIVAAGQRLKDGQQQKALEEYRQGLSRQIAALAGLNKEVQVVKAQVEIYTDPGDRRFGQIRKVLLLLAAASPDAREKGARRDAPLVDPVTIDVGGRDLSGNDVTGLKPGSEAERAAQQLAKTVANFYNLSPEQVKVHWVSY</sequence>
<feature type="transmembrane region" description="Helical" evidence="1">
    <location>
        <begin position="6"/>
        <end position="25"/>
    </location>
</feature>
<organism evidence="2 3">
    <name type="scientific">Desulfofundulus thermosubterraneus DSM 16057</name>
    <dbReference type="NCBI Taxonomy" id="1121432"/>
    <lineage>
        <taxon>Bacteria</taxon>
        <taxon>Bacillati</taxon>
        <taxon>Bacillota</taxon>
        <taxon>Clostridia</taxon>
        <taxon>Eubacteriales</taxon>
        <taxon>Peptococcaceae</taxon>
        <taxon>Desulfofundulus</taxon>
    </lineage>
</organism>
<gene>
    <name evidence="2" type="ORF">SAMN02745219_01753</name>
</gene>
<keyword evidence="1" id="KW-1133">Transmembrane helix</keyword>
<dbReference type="STRING" id="1121432.SAMN02745219_01753"/>
<evidence type="ECO:0000313" key="3">
    <source>
        <dbReference type="Proteomes" id="UP000184529"/>
    </source>
</evidence>
<dbReference type="RefSeq" id="WP_072868914.1">
    <property type="nucleotide sequence ID" value="NZ_FQZM01000019.1"/>
</dbReference>
<dbReference type="OrthoDB" id="1681124at2"/>
<keyword evidence="1" id="KW-0812">Transmembrane</keyword>
<dbReference type="Proteomes" id="UP000184529">
    <property type="component" value="Unassembled WGS sequence"/>
</dbReference>
<dbReference type="AlphaFoldDB" id="A0A1M6GJ71"/>
<accession>A0A1M6GJ71</accession>
<keyword evidence="3" id="KW-1185">Reference proteome</keyword>
<dbReference type="NCBIfam" id="TIGR02896">
    <property type="entry name" value="spore_III_AF"/>
    <property type="match status" value="1"/>
</dbReference>
<evidence type="ECO:0000256" key="1">
    <source>
        <dbReference type="SAM" id="Phobius"/>
    </source>
</evidence>
<keyword evidence="1" id="KW-0472">Membrane</keyword>
<reference evidence="3" key="1">
    <citation type="submission" date="2016-11" db="EMBL/GenBank/DDBJ databases">
        <authorList>
            <person name="Varghese N."/>
            <person name="Submissions S."/>
        </authorList>
    </citation>
    <scope>NUCLEOTIDE SEQUENCE [LARGE SCALE GENOMIC DNA]</scope>
    <source>
        <strain evidence="3">DSM 16057</strain>
    </source>
</reference>
<dbReference type="EMBL" id="FQZM01000019">
    <property type="protein sequence ID" value="SHJ09983.1"/>
    <property type="molecule type" value="Genomic_DNA"/>
</dbReference>
<protein>
    <submittedName>
        <fullName evidence="2">Stage III sporulation protein AF</fullName>
    </submittedName>
</protein>
<evidence type="ECO:0000313" key="2">
    <source>
        <dbReference type="EMBL" id="SHJ09983.1"/>
    </source>
</evidence>
<feature type="transmembrane region" description="Helical" evidence="1">
    <location>
        <begin position="37"/>
        <end position="54"/>
    </location>
</feature>
<dbReference type="InterPro" id="IPR014245">
    <property type="entry name" value="Spore_III_AF"/>
</dbReference>
<name>A0A1M6GJ71_9FIRM</name>